<gene>
    <name evidence="2" type="ORF">ACFY1D_34970</name>
</gene>
<dbReference type="Proteomes" id="UP001602058">
    <property type="component" value="Unassembled WGS sequence"/>
</dbReference>
<evidence type="ECO:0000256" key="1">
    <source>
        <dbReference type="SAM" id="MobiDB-lite"/>
    </source>
</evidence>
<proteinExistence type="predicted"/>
<reference evidence="2 3" key="1">
    <citation type="submission" date="2024-10" db="EMBL/GenBank/DDBJ databases">
        <title>The Natural Products Discovery Center: Release of the First 8490 Sequenced Strains for Exploring Actinobacteria Biosynthetic Diversity.</title>
        <authorList>
            <person name="Kalkreuter E."/>
            <person name="Kautsar S.A."/>
            <person name="Yang D."/>
            <person name="Bader C.D."/>
            <person name="Teijaro C.N."/>
            <person name="Fluegel L."/>
            <person name="Davis C.M."/>
            <person name="Simpson J.R."/>
            <person name="Lauterbach L."/>
            <person name="Steele A.D."/>
            <person name="Gui C."/>
            <person name="Meng S."/>
            <person name="Li G."/>
            <person name="Viehrig K."/>
            <person name="Ye F."/>
            <person name="Su P."/>
            <person name="Kiefer A.F."/>
            <person name="Nichols A."/>
            <person name="Cepeda A.J."/>
            <person name="Yan W."/>
            <person name="Fan B."/>
            <person name="Jiang Y."/>
            <person name="Adhikari A."/>
            <person name="Zheng C.-J."/>
            <person name="Schuster L."/>
            <person name="Cowan T.M."/>
            <person name="Smanski M.J."/>
            <person name="Chevrette M.G."/>
            <person name="De Carvalho L.P.S."/>
            <person name="Shen B."/>
        </authorList>
    </citation>
    <scope>NUCLEOTIDE SEQUENCE [LARGE SCALE GENOMIC DNA]</scope>
    <source>
        <strain evidence="2 3">NPDC001390</strain>
    </source>
</reference>
<feature type="compositionally biased region" description="Pro residues" evidence="1">
    <location>
        <begin position="1"/>
        <end position="12"/>
    </location>
</feature>
<comment type="caution">
    <text evidence="2">The sequence shown here is derived from an EMBL/GenBank/DDBJ whole genome shotgun (WGS) entry which is preliminary data.</text>
</comment>
<name>A0ABW6UT35_9ACTN</name>
<dbReference type="RefSeq" id="WP_387892100.1">
    <property type="nucleotide sequence ID" value="NZ_JBIAWJ010000027.1"/>
</dbReference>
<feature type="region of interest" description="Disordered" evidence="1">
    <location>
        <begin position="1"/>
        <end position="20"/>
    </location>
</feature>
<protein>
    <recommendedName>
        <fullName evidence="4">Dickkopf N-terminal cysteine-rich domain-containing protein</fullName>
    </recommendedName>
</protein>
<organism evidence="2 3">
    <name type="scientific">Streptomyces bluensis</name>
    <dbReference type="NCBI Taxonomy" id="33897"/>
    <lineage>
        <taxon>Bacteria</taxon>
        <taxon>Bacillati</taxon>
        <taxon>Actinomycetota</taxon>
        <taxon>Actinomycetes</taxon>
        <taxon>Kitasatosporales</taxon>
        <taxon>Streptomycetaceae</taxon>
        <taxon>Streptomyces</taxon>
    </lineage>
</organism>
<evidence type="ECO:0000313" key="3">
    <source>
        <dbReference type="Proteomes" id="UP001602058"/>
    </source>
</evidence>
<evidence type="ECO:0008006" key="4">
    <source>
        <dbReference type="Google" id="ProtNLM"/>
    </source>
</evidence>
<evidence type="ECO:0000313" key="2">
    <source>
        <dbReference type="EMBL" id="MFF4526596.1"/>
    </source>
</evidence>
<sequence>MTTSPAPFPDPAGPDDAPVADVADAVPIRRRAEGSAPCRRIQPWRTQGRLACLSDFDCDPDKLCVDGECV</sequence>
<dbReference type="EMBL" id="JBIAWJ010000027">
    <property type="protein sequence ID" value="MFF4526596.1"/>
    <property type="molecule type" value="Genomic_DNA"/>
</dbReference>
<accession>A0ABW6UT35</accession>
<keyword evidence="3" id="KW-1185">Reference proteome</keyword>